<keyword evidence="3" id="KW-1185">Reference proteome</keyword>
<accession>A0A1H1EVA7</accession>
<protein>
    <submittedName>
        <fullName evidence="2">Uncharacterized protein</fullName>
    </submittedName>
</protein>
<dbReference type="Proteomes" id="UP000217103">
    <property type="component" value="Unassembled WGS sequence"/>
</dbReference>
<evidence type="ECO:0000313" key="2">
    <source>
        <dbReference type="EMBL" id="SDQ92675.1"/>
    </source>
</evidence>
<feature type="region of interest" description="Disordered" evidence="1">
    <location>
        <begin position="234"/>
        <end position="271"/>
    </location>
</feature>
<sequence>MAMSLAVGLSGCAALEEQVRQAGEDIRQELSKPDAITADAPFAGSPAEKFGDGAAAIVIPAAEPKGRFSVRDVAYAYRITKKILISAYLHKPTLMGGKPTAYARALDPEQRKVFLKGLDHKNQSKNTRGWVASFAPGEAELVGDVIKVDGKMSARQGKDQNGDPELWVNFEYRFVYTVRKPGTDKITRVMAYDKGRMEFWRDAPGQRLRHWVGDSTDSWTAGVECRWDDGFIHPSYPGEADTGESGKGPVQDPYADSTPMDEQECANVSDI</sequence>
<evidence type="ECO:0000256" key="1">
    <source>
        <dbReference type="SAM" id="MobiDB-lite"/>
    </source>
</evidence>
<gene>
    <name evidence="2" type="ORF">SAMN04489764_2647</name>
</gene>
<dbReference type="AlphaFoldDB" id="A0A1H1EVA7"/>
<proteinExistence type="predicted"/>
<evidence type="ECO:0000313" key="3">
    <source>
        <dbReference type="Proteomes" id="UP000217103"/>
    </source>
</evidence>
<dbReference type="OrthoDB" id="3419910at2"/>
<reference evidence="2 3" key="1">
    <citation type="submission" date="2016-10" db="EMBL/GenBank/DDBJ databases">
        <authorList>
            <person name="de Groot N.N."/>
        </authorList>
    </citation>
    <scope>NUCLEOTIDE SEQUENCE [LARGE SCALE GENOMIC DNA]</scope>
    <source>
        <strain evidence="2 3">DSM 43794</strain>
    </source>
</reference>
<dbReference type="RefSeq" id="WP_131815528.1">
    <property type="nucleotide sequence ID" value="NZ_FNKK01000002.1"/>
</dbReference>
<organism evidence="2 3">
    <name type="scientific">Thermostaphylospora chromogena</name>
    <dbReference type="NCBI Taxonomy" id="35622"/>
    <lineage>
        <taxon>Bacteria</taxon>
        <taxon>Bacillati</taxon>
        <taxon>Actinomycetota</taxon>
        <taxon>Actinomycetes</taxon>
        <taxon>Streptosporangiales</taxon>
        <taxon>Thermomonosporaceae</taxon>
        <taxon>Thermostaphylospora</taxon>
    </lineage>
</organism>
<name>A0A1H1EVA7_9ACTN</name>
<dbReference type="EMBL" id="FNKK01000002">
    <property type="protein sequence ID" value="SDQ92675.1"/>
    <property type="molecule type" value="Genomic_DNA"/>
</dbReference>